<keyword evidence="4 6" id="KW-0413">Isomerase</keyword>
<accession>A0A1G7J618</accession>
<dbReference type="EC" id="5.2.1.8" evidence="2"/>
<evidence type="ECO:0000256" key="1">
    <source>
        <dbReference type="ARBA" id="ARBA00007365"/>
    </source>
</evidence>
<comment type="similarity">
    <text evidence="1">Belongs to the cyclophilin-type PPIase family.</text>
</comment>
<organism evidence="6 7">
    <name type="scientific">Cellulophaga baltica</name>
    <dbReference type="NCBI Taxonomy" id="76594"/>
    <lineage>
        <taxon>Bacteria</taxon>
        <taxon>Pseudomonadati</taxon>
        <taxon>Bacteroidota</taxon>
        <taxon>Flavobacteriia</taxon>
        <taxon>Flavobacteriales</taxon>
        <taxon>Flavobacteriaceae</taxon>
        <taxon>Cellulophaga</taxon>
    </lineage>
</organism>
<evidence type="ECO:0000313" key="6">
    <source>
        <dbReference type="EMBL" id="SDF20422.1"/>
    </source>
</evidence>
<dbReference type="PANTHER" id="PTHR45625:SF4">
    <property type="entry name" value="PEPTIDYLPROLYL ISOMERASE DOMAIN AND WD REPEAT-CONTAINING PROTEIN 1"/>
    <property type="match status" value="1"/>
</dbReference>
<evidence type="ECO:0000256" key="2">
    <source>
        <dbReference type="ARBA" id="ARBA00013194"/>
    </source>
</evidence>
<name>A0A1G7J618_9FLAO</name>
<sequence length="278" mass="31445">MKLFSKLSSLLITCILMYSCQENQKEASTALENRQRIELVTNKGTMVLALYNDTPLHRDNFINLVQHKAYDSLLFHRVISNFMIQAGDPESRNAKAKDTLGEGDVPYRVKAEFLPHLFHKKGVLAAARDGNPERASSGMQFYIVQGKIYNDSLLTIAEKRINGWLAEDYIRKDRAHSYLLDSLQHHSASGNTTKYMLYKDSITNWAAHAKEFKAYTIPEAQRAVYKTLGGVPHLDQNYTVFGEVIEGLATIDSITTTITGEFARPIDDVRIIAMRLVE</sequence>
<keyword evidence="3" id="KW-0697">Rotamase</keyword>
<dbReference type="GO" id="GO:0006457">
    <property type="term" value="P:protein folding"/>
    <property type="evidence" value="ECO:0007669"/>
    <property type="project" value="InterPro"/>
</dbReference>
<keyword evidence="7" id="KW-1185">Reference proteome</keyword>
<dbReference type="PROSITE" id="PS50072">
    <property type="entry name" value="CSA_PPIASE_2"/>
    <property type="match status" value="1"/>
</dbReference>
<dbReference type="AlphaFoldDB" id="A0A1G7J618"/>
<dbReference type="CDD" id="cd00317">
    <property type="entry name" value="cyclophilin"/>
    <property type="match status" value="1"/>
</dbReference>
<dbReference type="Proteomes" id="UP000182114">
    <property type="component" value="Unassembled WGS sequence"/>
</dbReference>
<dbReference type="RefSeq" id="WP_074538890.1">
    <property type="nucleotide sequence ID" value="NZ_FNBD01000008.1"/>
</dbReference>
<dbReference type="Pfam" id="PF00160">
    <property type="entry name" value="Pro_isomerase"/>
    <property type="match status" value="2"/>
</dbReference>
<evidence type="ECO:0000256" key="3">
    <source>
        <dbReference type="ARBA" id="ARBA00023110"/>
    </source>
</evidence>
<evidence type="ECO:0000259" key="5">
    <source>
        <dbReference type="PROSITE" id="PS50072"/>
    </source>
</evidence>
<dbReference type="SUPFAM" id="SSF50891">
    <property type="entry name" value="Cyclophilin-like"/>
    <property type="match status" value="1"/>
</dbReference>
<dbReference type="InterPro" id="IPR020892">
    <property type="entry name" value="Cyclophilin-type_PPIase_CS"/>
</dbReference>
<protein>
    <recommendedName>
        <fullName evidence="2">peptidylprolyl isomerase</fullName>
        <ecNumber evidence="2">5.2.1.8</ecNumber>
    </recommendedName>
</protein>
<dbReference type="InterPro" id="IPR002130">
    <property type="entry name" value="Cyclophilin-type_PPIase_dom"/>
</dbReference>
<evidence type="ECO:0000256" key="4">
    <source>
        <dbReference type="ARBA" id="ARBA00023235"/>
    </source>
</evidence>
<feature type="domain" description="PPIase cyclophilin-type" evidence="5">
    <location>
        <begin position="44"/>
        <end position="276"/>
    </location>
</feature>
<dbReference type="Gene3D" id="2.40.100.10">
    <property type="entry name" value="Cyclophilin-like"/>
    <property type="match status" value="1"/>
</dbReference>
<dbReference type="PROSITE" id="PS51257">
    <property type="entry name" value="PROKAR_LIPOPROTEIN"/>
    <property type="match status" value="1"/>
</dbReference>
<gene>
    <name evidence="6" type="ORF">SAMN04487992_108227</name>
</gene>
<dbReference type="GO" id="GO:0003755">
    <property type="term" value="F:peptidyl-prolyl cis-trans isomerase activity"/>
    <property type="evidence" value="ECO:0007669"/>
    <property type="project" value="UniProtKB-KW"/>
</dbReference>
<dbReference type="eggNOG" id="COG0652">
    <property type="taxonomic scope" value="Bacteria"/>
</dbReference>
<dbReference type="PROSITE" id="PS00170">
    <property type="entry name" value="CSA_PPIASE_1"/>
    <property type="match status" value="1"/>
</dbReference>
<reference evidence="7" key="1">
    <citation type="submission" date="2016-10" db="EMBL/GenBank/DDBJ databases">
        <authorList>
            <person name="Varghese N."/>
            <person name="Submissions S."/>
        </authorList>
    </citation>
    <scope>NUCLEOTIDE SEQUENCE [LARGE SCALE GENOMIC DNA]</scope>
    <source>
        <strain evidence="7">DSM 24729</strain>
    </source>
</reference>
<proteinExistence type="inferred from homology"/>
<dbReference type="InterPro" id="IPR044666">
    <property type="entry name" value="Cyclophilin_A-like"/>
</dbReference>
<dbReference type="EMBL" id="FNBD01000008">
    <property type="protein sequence ID" value="SDF20422.1"/>
    <property type="molecule type" value="Genomic_DNA"/>
</dbReference>
<dbReference type="PANTHER" id="PTHR45625">
    <property type="entry name" value="PEPTIDYL-PROLYL CIS-TRANS ISOMERASE-RELATED"/>
    <property type="match status" value="1"/>
</dbReference>
<dbReference type="InterPro" id="IPR029000">
    <property type="entry name" value="Cyclophilin-like_dom_sf"/>
</dbReference>
<evidence type="ECO:0000313" key="7">
    <source>
        <dbReference type="Proteomes" id="UP000182114"/>
    </source>
</evidence>